<dbReference type="InterPro" id="IPR000873">
    <property type="entry name" value="AMP-dep_synth/lig_dom"/>
</dbReference>
<comment type="subcellular location">
    <subcellularLocation>
        <location evidence="1">Membrane</location>
        <topology evidence="1">Peripheral membrane protein</topology>
    </subcellularLocation>
</comment>
<accession>A0ABT3T021</accession>
<keyword evidence="4" id="KW-0472">Membrane</keyword>
<dbReference type="Gene3D" id="3.30.300.30">
    <property type="match status" value="1"/>
</dbReference>
<dbReference type="InterPro" id="IPR025110">
    <property type="entry name" value="AMP-bd_C"/>
</dbReference>
<dbReference type="InterPro" id="IPR020845">
    <property type="entry name" value="AMP-binding_CS"/>
</dbReference>
<reference evidence="10" key="1">
    <citation type="submission" date="2019-02" db="EMBL/GenBank/DDBJ databases">
        <authorList>
            <person name="Li S.-H."/>
        </authorList>
    </citation>
    <scope>NUCLEOTIDE SEQUENCE</scope>
    <source>
        <strain evidence="10">IMCC8485</strain>
    </source>
</reference>
<evidence type="ECO:0000256" key="4">
    <source>
        <dbReference type="ARBA" id="ARBA00023136"/>
    </source>
</evidence>
<dbReference type="InterPro" id="IPR042099">
    <property type="entry name" value="ANL_N_sf"/>
</dbReference>
<evidence type="ECO:0000256" key="5">
    <source>
        <dbReference type="ARBA" id="ARBA00026121"/>
    </source>
</evidence>
<sequence>MDIPRNISVQTLQVRKMAINFGGMFDNVDRVVDPDFTLVYEEGLDGLLRSLTVSQFKQQTNNMARSLLTMGCEPGDKVAIYMRNRLEYLVATVALAKARLVHVNVNYRYKAGELAYLLDNSDSRCVIFESEFADTLSAIRAQLSSAAYFVEVTDDNLEQSWSHSFDESVQSGSGEPLDIERSSSDQFFMYTGGTTGMPKGVMWEQGVLWNMIGPNPLTPFSPAPQTLTELNVPPQGGKNKTLTLLPFMHGSGVWSSLASIGYGDPVVVMRSKRFDPALTLATIDKYGIANATIAGDAFAKPLVDELEANPGKYELATLKGLRSSAMLFSSRNKALFLKHCPGLTVIDIVGSSESSASAASIATRESDLSQSRGLPMHLTPAATVFDENWNTVEAKAGNTGFLAVSGAIPIGYYKDEEKTAQTMTVVDGVRYSRPGDWVEFQEDGSVIFLGRGNVSINTGGEKVLPEEIEVTLRSHPDVADCLIIGVPDDRFGQAITAVIRLGSNAGQDEEVFKAHVRQELADYKVPKHVLFVPEIFRSAAGKADYKMTTDYAVRILEEAGKGG</sequence>
<name>A0ABT3T021_9GAMM</name>
<dbReference type="EC" id="6.2.1.3" evidence="5"/>
<evidence type="ECO:0000256" key="3">
    <source>
        <dbReference type="ARBA" id="ARBA00022598"/>
    </source>
</evidence>
<dbReference type="Proteomes" id="UP001143307">
    <property type="component" value="Unassembled WGS sequence"/>
</dbReference>
<dbReference type="Pfam" id="PF13193">
    <property type="entry name" value="AMP-binding_C"/>
    <property type="match status" value="1"/>
</dbReference>
<evidence type="ECO:0000313" key="10">
    <source>
        <dbReference type="EMBL" id="MCX2975609.1"/>
    </source>
</evidence>
<evidence type="ECO:0000256" key="2">
    <source>
        <dbReference type="ARBA" id="ARBA00005005"/>
    </source>
</evidence>
<dbReference type="PANTHER" id="PTHR43767">
    <property type="entry name" value="LONG-CHAIN-FATTY-ACID--COA LIGASE"/>
    <property type="match status" value="1"/>
</dbReference>
<dbReference type="InterPro" id="IPR050237">
    <property type="entry name" value="ATP-dep_AMP-bd_enzyme"/>
</dbReference>
<organism evidence="10 11">
    <name type="scientific">Candidatus Seongchinamella marina</name>
    <dbReference type="NCBI Taxonomy" id="2518990"/>
    <lineage>
        <taxon>Bacteria</taxon>
        <taxon>Pseudomonadati</taxon>
        <taxon>Pseudomonadota</taxon>
        <taxon>Gammaproteobacteria</taxon>
        <taxon>Cellvibrionales</taxon>
        <taxon>Halieaceae</taxon>
        <taxon>Seongchinamella</taxon>
    </lineage>
</organism>
<evidence type="ECO:0000313" key="11">
    <source>
        <dbReference type="Proteomes" id="UP001143307"/>
    </source>
</evidence>
<evidence type="ECO:0000259" key="9">
    <source>
        <dbReference type="Pfam" id="PF13193"/>
    </source>
</evidence>
<gene>
    <name evidence="10" type="ORF">EYC87_18670</name>
</gene>
<evidence type="ECO:0000259" key="8">
    <source>
        <dbReference type="Pfam" id="PF00501"/>
    </source>
</evidence>
<feature type="domain" description="AMP-dependent synthetase/ligase" evidence="8">
    <location>
        <begin position="47"/>
        <end position="407"/>
    </location>
</feature>
<protein>
    <recommendedName>
        <fullName evidence="6">Long-chain-fatty-acid--CoA ligase</fullName>
        <ecNumber evidence="5">6.2.1.3</ecNumber>
    </recommendedName>
    <alternativeName>
        <fullName evidence="7">Long-chain acyl-CoA synthetase</fullName>
    </alternativeName>
</protein>
<dbReference type="InterPro" id="IPR045851">
    <property type="entry name" value="AMP-bd_C_sf"/>
</dbReference>
<dbReference type="SUPFAM" id="SSF56801">
    <property type="entry name" value="Acetyl-CoA synthetase-like"/>
    <property type="match status" value="1"/>
</dbReference>
<evidence type="ECO:0000256" key="6">
    <source>
        <dbReference type="ARBA" id="ARBA00039545"/>
    </source>
</evidence>
<dbReference type="PROSITE" id="PS00455">
    <property type="entry name" value="AMP_BINDING"/>
    <property type="match status" value="1"/>
</dbReference>
<evidence type="ECO:0000256" key="1">
    <source>
        <dbReference type="ARBA" id="ARBA00004170"/>
    </source>
</evidence>
<dbReference type="EMBL" id="SHNP01000010">
    <property type="protein sequence ID" value="MCX2975609.1"/>
    <property type="molecule type" value="Genomic_DNA"/>
</dbReference>
<comment type="caution">
    <text evidence="10">The sequence shown here is derived from an EMBL/GenBank/DDBJ whole genome shotgun (WGS) entry which is preliminary data.</text>
</comment>
<feature type="domain" description="AMP-binding enzyme C-terminal" evidence="9">
    <location>
        <begin position="467"/>
        <end position="542"/>
    </location>
</feature>
<keyword evidence="3" id="KW-0436">Ligase</keyword>
<evidence type="ECO:0000256" key="7">
    <source>
        <dbReference type="ARBA" id="ARBA00042773"/>
    </source>
</evidence>
<comment type="pathway">
    <text evidence="2">Lipid metabolism; fatty acid beta-oxidation.</text>
</comment>
<dbReference type="Pfam" id="PF00501">
    <property type="entry name" value="AMP-binding"/>
    <property type="match status" value="1"/>
</dbReference>
<proteinExistence type="predicted"/>
<dbReference type="Gene3D" id="3.40.50.12780">
    <property type="entry name" value="N-terminal domain of ligase-like"/>
    <property type="match status" value="1"/>
</dbReference>
<keyword evidence="11" id="KW-1185">Reference proteome</keyword>
<dbReference type="PANTHER" id="PTHR43767:SF8">
    <property type="entry name" value="LONG-CHAIN-FATTY-ACID--COA LIGASE"/>
    <property type="match status" value="1"/>
</dbReference>